<comment type="caution">
    <text evidence="1">The sequence shown here is derived from an EMBL/GenBank/DDBJ whole genome shotgun (WGS) entry which is preliminary data.</text>
</comment>
<proteinExistence type="predicted"/>
<dbReference type="Proteomes" id="UP000295468">
    <property type="component" value="Unassembled WGS sequence"/>
</dbReference>
<sequence>MQQKYSMSPRKISSLLIAGLMILITACREKPMEQQQENAKEFPEANYCFRKIRFHPADSSRQDVLRMSLTVIGDSVVGSYNWLPFEKDARRGILRGIRKDSGLQLTYFFMQEGGYDTADLSVILRDGKAVIEGGEPSLGLSAVLEQVSCLE</sequence>
<evidence type="ECO:0008006" key="3">
    <source>
        <dbReference type="Google" id="ProtNLM"/>
    </source>
</evidence>
<organism evidence="1 2">
    <name type="scientific">Zeaxanthinibacter enoshimensis</name>
    <dbReference type="NCBI Taxonomy" id="392009"/>
    <lineage>
        <taxon>Bacteria</taxon>
        <taxon>Pseudomonadati</taxon>
        <taxon>Bacteroidota</taxon>
        <taxon>Flavobacteriia</taxon>
        <taxon>Flavobacteriales</taxon>
        <taxon>Flavobacteriaceae</taxon>
        <taxon>Zeaxanthinibacter</taxon>
    </lineage>
</organism>
<dbReference type="EMBL" id="SNYI01000001">
    <property type="protein sequence ID" value="TDQ33010.1"/>
    <property type="molecule type" value="Genomic_DNA"/>
</dbReference>
<evidence type="ECO:0000313" key="1">
    <source>
        <dbReference type="EMBL" id="TDQ33010.1"/>
    </source>
</evidence>
<keyword evidence="2" id="KW-1185">Reference proteome</keyword>
<evidence type="ECO:0000313" key="2">
    <source>
        <dbReference type="Proteomes" id="UP000295468"/>
    </source>
</evidence>
<accession>A0A4R6TPF4</accession>
<gene>
    <name evidence="1" type="ORF">CLV82_0848</name>
</gene>
<dbReference type="AlphaFoldDB" id="A0A4R6TPF4"/>
<protein>
    <recommendedName>
        <fullName evidence="3">NlpE-like protein</fullName>
    </recommendedName>
</protein>
<dbReference type="PROSITE" id="PS51257">
    <property type="entry name" value="PROKAR_LIPOPROTEIN"/>
    <property type="match status" value="1"/>
</dbReference>
<reference evidence="1 2" key="1">
    <citation type="submission" date="2019-03" db="EMBL/GenBank/DDBJ databases">
        <title>Genomic Encyclopedia of Archaeal and Bacterial Type Strains, Phase II (KMG-II): from individual species to whole genera.</title>
        <authorList>
            <person name="Goeker M."/>
        </authorList>
    </citation>
    <scope>NUCLEOTIDE SEQUENCE [LARGE SCALE GENOMIC DNA]</scope>
    <source>
        <strain evidence="1 2">DSM 18435</strain>
    </source>
</reference>
<name>A0A4R6TPF4_9FLAO</name>